<keyword evidence="2" id="KW-1003">Cell membrane</keyword>
<feature type="transmembrane region" description="Helical" evidence="6">
    <location>
        <begin position="292"/>
        <end position="314"/>
    </location>
</feature>
<dbReference type="PROSITE" id="PS50850">
    <property type="entry name" value="MFS"/>
    <property type="match status" value="1"/>
</dbReference>
<protein>
    <submittedName>
        <fullName evidence="8">Major facilitator superfamily MFS_1</fullName>
    </submittedName>
</protein>
<dbReference type="OrthoDB" id="7029536at2"/>
<keyword evidence="5 6" id="KW-0472">Membrane</keyword>
<evidence type="ECO:0000256" key="5">
    <source>
        <dbReference type="ARBA" id="ARBA00023136"/>
    </source>
</evidence>
<dbReference type="InterPro" id="IPR020846">
    <property type="entry name" value="MFS_dom"/>
</dbReference>
<evidence type="ECO:0000313" key="9">
    <source>
        <dbReference type="Proteomes" id="UP000008207"/>
    </source>
</evidence>
<dbReference type="PANTHER" id="PTHR43124:SF10">
    <property type="entry name" value="PURINE EFFLUX PUMP PBUE"/>
    <property type="match status" value="1"/>
</dbReference>
<dbReference type="RefSeq" id="WP_012631126.1">
    <property type="nucleotide sequence ID" value="NC_011887.1"/>
</dbReference>
<keyword evidence="3 6" id="KW-0812">Transmembrane</keyword>
<dbReference type="GO" id="GO:0005886">
    <property type="term" value="C:plasma membrane"/>
    <property type="evidence" value="ECO:0007669"/>
    <property type="project" value="UniProtKB-SubCell"/>
</dbReference>
<dbReference type="EMBL" id="CP001351">
    <property type="protein sequence ID" value="ACL62924.1"/>
    <property type="molecule type" value="Genomic_DNA"/>
</dbReference>
<feature type="transmembrane region" description="Helical" evidence="6">
    <location>
        <begin position="32"/>
        <end position="57"/>
    </location>
</feature>
<feature type="transmembrane region" description="Helical" evidence="6">
    <location>
        <begin position="326"/>
        <end position="346"/>
    </location>
</feature>
<dbReference type="SUPFAM" id="SSF103473">
    <property type="entry name" value="MFS general substrate transporter"/>
    <property type="match status" value="1"/>
</dbReference>
<dbReference type="CDD" id="cd17324">
    <property type="entry name" value="MFS_NepI_like"/>
    <property type="match status" value="1"/>
</dbReference>
<evidence type="ECO:0000256" key="6">
    <source>
        <dbReference type="SAM" id="Phobius"/>
    </source>
</evidence>
<feature type="transmembrane region" description="Helical" evidence="6">
    <location>
        <begin position="155"/>
        <end position="175"/>
    </location>
</feature>
<dbReference type="Gene3D" id="1.20.1250.20">
    <property type="entry name" value="MFS general substrate transporter like domains"/>
    <property type="match status" value="2"/>
</dbReference>
<evidence type="ECO:0000256" key="4">
    <source>
        <dbReference type="ARBA" id="ARBA00022989"/>
    </source>
</evidence>
<feature type="domain" description="Major facilitator superfamily (MFS) profile" evidence="7">
    <location>
        <begin position="3"/>
        <end position="376"/>
    </location>
</feature>
<dbReference type="InterPro" id="IPR011701">
    <property type="entry name" value="MFS"/>
</dbReference>
<reference evidence="9" key="1">
    <citation type="submission" date="2009-01" db="EMBL/GenBank/DDBJ databases">
        <title>Complete sequence of plasmid 2 of Methylobacterium nodulans ORS 2060.</title>
        <authorList>
            <consortium name="US DOE Joint Genome Institute"/>
            <person name="Lucas S."/>
            <person name="Copeland A."/>
            <person name="Lapidus A."/>
            <person name="Glavina del Rio T."/>
            <person name="Dalin E."/>
            <person name="Tice H."/>
            <person name="Bruce D."/>
            <person name="Goodwin L."/>
            <person name="Pitluck S."/>
            <person name="Sims D."/>
            <person name="Brettin T."/>
            <person name="Detter J.C."/>
            <person name="Han C."/>
            <person name="Larimer F."/>
            <person name="Land M."/>
            <person name="Hauser L."/>
            <person name="Kyrpides N."/>
            <person name="Ivanova N."/>
            <person name="Marx C.J."/>
            <person name="Richardson P."/>
        </authorList>
    </citation>
    <scope>NUCLEOTIDE SEQUENCE [LARGE SCALE GENOMIC DNA]</scope>
    <source>
        <strain evidence="9">LMG 21967 / CNCM I-2342 / ORS 2060</strain>
        <plasmid evidence="9">Plasmid pMNOD02</plasmid>
    </source>
</reference>
<evidence type="ECO:0000256" key="2">
    <source>
        <dbReference type="ARBA" id="ARBA00022475"/>
    </source>
</evidence>
<keyword evidence="8" id="KW-0614">Plasmid</keyword>
<proteinExistence type="predicted"/>
<name>B8IWN3_METNO</name>
<feature type="transmembrane region" description="Helical" evidence="6">
    <location>
        <begin position="202"/>
        <end position="223"/>
    </location>
</feature>
<feature type="transmembrane region" description="Helical" evidence="6">
    <location>
        <begin position="69"/>
        <end position="88"/>
    </location>
</feature>
<dbReference type="Proteomes" id="UP000008207">
    <property type="component" value="Plasmid pMNOD02"/>
</dbReference>
<evidence type="ECO:0000313" key="8">
    <source>
        <dbReference type="EMBL" id="ACL62924.1"/>
    </source>
</evidence>
<comment type="subcellular location">
    <subcellularLocation>
        <location evidence="1">Cell membrane</location>
        <topology evidence="1">Multi-pass membrane protein</topology>
    </subcellularLocation>
</comment>
<feature type="transmembrane region" description="Helical" evidence="6">
    <location>
        <begin position="235"/>
        <end position="255"/>
    </location>
</feature>
<geneLocation type="plasmid" evidence="8 9">
    <name>pMNOD02</name>
</geneLocation>
<feature type="transmembrane region" description="Helical" evidence="6">
    <location>
        <begin position="267"/>
        <end position="286"/>
    </location>
</feature>
<dbReference type="KEGG" id="mno:Mnod_7916"/>
<feature type="transmembrane region" description="Helical" evidence="6">
    <location>
        <begin position="94"/>
        <end position="115"/>
    </location>
</feature>
<accession>B8IWN3</accession>
<evidence type="ECO:0000259" key="7">
    <source>
        <dbReference type="PROSITE" id="PS50850"/>
    </source>
</evidence>
<dbReference type="Pfam" id="PF07690">
    <property type="entry name" value="MFS_1"/>
    <property type="match status" value="1"/>
</dbReference>
<dbReference type="AlphaFoldDB" id="B8IWN3"/>
<evidence type="ECO:0000256" key="1">
    <source>
        <dbReference type="ARBA" id="ARBA00004651"/>
    </source>
</evidence>
<organism evidence="8 9">
    <name type="scientific">Methylobacterium nodulans (strain LMG 21967 / CNCM I-2342 / ORS 2060)</name>
    <dbReference type="NCBI Taxonomy" id="460265"/>
    <lineage>
        <taxon>Bacteria</taxon>
        <taxon>Pseudomonadati</taxon>
        <taxon>Pseudomonadota</taxon>
        <taxon>Alphaproteobacteria</taxon>
        <taxon>Hyphomicrobiales</taxon>
        <taxon>Methylobacteriaceae</taxon>
        <taxon>Methylobacterium</taxon>
    </lineage>
</organism>
<evidence type="ECO:0000256" key="3">
    <source>
        <dbReference type="ARBA" id="ARBA00022692"/>
    </source>
</evidence>
<keyword evidence="4 6" id="KW-1133">Transmembrane helix</keyword>
<dbReference type="PANTHER" id="PTHR43124">
    <property type="entry name" value="PURINE EFFLUX PUMP PBUE"/>
    <property type="match status" value="1"/>
</dbReference>
<dbReference type="GO" id="GO:0022857">
    <property type="term" value="F:transmembrane transporter activity"/>
    <property type="evidence" value="ECO:0007669"/>
    <property type="project" value="InterPro"/>
</dbReference>
<feature type="transmembrane region" description="Helical" evidence="6">
    <location>
        <begin position="352"/>
        <end position="372"/>
    </location>
</feature>
<dbReference type="HOGENOM" id="CLU_001265_61_5_5"/>
<dbReference type="InterPro" id="IPR050189">
    <property type="entry name" value="MFS_Efflux_Transporters"/>
</dbReference>
<dbReference type="InterPro" id="IPR036259">
    <property type="entry name" value="MFS_trans_sf"/>
</dbReference>
<sequence>MSTALSMAFGAFVVGVSELMTAGISDVMATDLGVSVASVGSLIFWHAVAYAVAPPLLLSLRPRRERRTLLLVSAAIFTLASVAVAGAPGIGTALVGRVVQGGASGIVLAIAISCAGESVPGNQRGRAMATVLMGLSLALVAGVPLGVLIAEVSGWRSAFYGVAAGGAGLCGLLIAQPDLGQAGPHGRHEGGGHPQPMGRRQVAALVVSLAWMSAYSTMFSYAAPLLKHRFDLDGAGLSVAIVAFGTACMGGGYLGGALSDAISEHRAAILAIVLNALVIAAFPFLAGGLASAVTFMAAWGLSSWMVVAPVQAILASGEGSVDVALGLNNSGIQVGIGIGALIGGILHEQHPAHHASASLLLLLLALGACLAVPRMQARAAPMT</sequence>
<feature type="transmembrane region" description="Helical" evidence="6">
    <location>
        <begin position="127"/>
        <end position="149"/>
    </location>
</feature>
<keyword evidence="9" id="KW-1185">Reference proteome</keyword>
<gene>
    <name evidence="8" type="ordered locus">Mnod_7916</name>
</gene>